<feature type="compositionally biased region" description="Low complexity" evidence="1">
    <location>
        <begin position="54"/>
        <end position="66"/>
    </location>
</feature>
<reference evidence="2" key="1">
    <citation type="submission" date="2022-12" db="EMBL/GenBank/DDBJ databases">
        <title>Genome assemblies of Blomia tropicalis.</title>
        <authorList>
            <person name="Cui Y."/>
        </authorList>
    </citation>
    <scope>NUCLEOTIDE SEQUENCE</scope>
    <source>
        <tissue evidence="2">Adult mites</tissue>
    </source>
</reference>
<dbReference type="InterPro" id="IPR029052">
    <property type="entry name" value="Metallo-depent_PP-like"/>
</dbReference>
<dbReference type="Proteomes" id="UP001142055">
    <property type="component" value="Chromosome 1"/>
</dbReference>
<proteinExistence type="predicted"/>
<comment type="caution">
    <text evidence="2">The sequence shown here is derived from an EMBL/GenBank/DDBJ whole genome shotgun (WGS) entry which is preliminary data.</text>
</comment>
<protein>
    <submittedName>
        <fullName evidence="2">Uncharacterized protein</fullName>
    </submittedName>
</protein>
<feature type="compositionally biased region" description="Pro residues" evidence="1">
    <location>
        <begin position="533"/>
        <end position="542"/>
    </location>
</feature>
<gene>
    <name evidence="2" type="ORF">RDWZM_001830</name>
</gene>
<evidence type="ECO:0000256" key="1">
    <source>
        <dbReference type="SAM" id="MobiDB-lite"/>
    </source>
</evidence>
<feature type="region of interest" description="Disordered" evidence="1">
    <location>
        <begin position="54"/>
        <end position="89"/>
    </location>
</feature>
<feature type="region of interest" description="Disordered" evidence="1">
    <location>
        <begin position="1"/>
        <end position="42"/>
    </location>
</feature>
<dbReference type="Gene3D" id="3.60.21.10">
    <property type="match status" value="1"/>
</dbReference>
<evidence type="ECO:0000313" key="2">
    <source>
        <dbReference type="EMBL" id="KAJ6223285.1"/>
    </source>
</evidence>
<dbReference type="AlphaFoldDB" id="A0A9Q0RR42"/>
<feature type="region of interest" description="Disordered" evidence="1">
    <location>
        <begin position="518"/>
        <end position="567"/>
    </location>
</feature>
<dbReference type="EMBL" id="JAPWDV010000001">
    <property type="protein sequence ID" value="KAJ6223285.1"/>
    <property type="molecule type" value="Genomic_DNA"/>
</dbReference>
<accession>A0A9Q0RR42</accession>
<keyword evidence="3" id="KW-1185">Reference proteome</keyword>
<sequence>MVTTKIPSTLGSTQTPSQIVPSVTSSQLGQPHSPTRSVKSTTSITNKNLNIVEQQQQQHLQSKSSSTAPSVQTTRSEEVRSIQSNQSVGLDNNTYDKSVLGDQRMFDVVQVALLCRQHRMMLFALMNPGLYFPFNALRPGYQWEKYEELPIGFRNKIDKFWALEPIILFEKIMTQPNFKEQIIQEIDLEDVVKYLSEPVKATDHPVSQLLIKMCYTLNDIYRCFLDYLNHCYPSMFMGRYQLQDWINDSRLFHFIYLNDRLLLSLQIDPEKDHTLGYIDFEEFLFGLLFQDIECPNQSPFAEIRLSYIYRYYTKGSSAGLQFEDLILMIKDVESIHFRNTQIGGKVGTIATKKEHQIEAEMFWKESGLPLNVKGTGMTFSKFRSIIDKVSKVSKYFNPDLMLRTVKSVLSYEQNRNFLQRSLSIGRDHSDIFRKRETYICSKCAYKPFGRHADHTVKTFYNGSIIDLIDNEKWISVGPRRADRAQRRMSHQFFKDDTFANVVIDSLTLFVEESIVRTPHQQPPSPVPISGHVPPTPPQPPPTLFRDNRPNRKRLPNQPIHQLPPPVDESDRWGIKFFTKYQSKIVQLLNDLETKPIVNHLPSPVAIFTDYGGRLNDLFAFERNISQLAPFCFPVRFIFMINWNDFARFGIELIMYYAANKTLLPDKYYLLLGKCDAKKWDMIKGWITKQCEILCPKDGVVPLVTAIIKLLERTPFAGIIDGVVTVLPGVDYVGNIMENLDKLHLELVDHIPRKGKDNKEKLASTISSKSMIVDTGKPLVHSIFTSNEQLPKKVIHLRTPDEIMVQLGKLSTIHGNNIPNVIVLVDNEKIRPLYIVDDI</sequence>
<organism evidence="2 3">
    <name type="scientific">Blomia tropicalis</name>
    <name type="common">Mite</name>
    <dbReference type="NCBI Taxonomy" id="40697"/>
    <lineage>
        <taxon>Eukaryota</taxon>
        <taxon>Metazoa</taxon>
        <taxon>Ecdysozoa</taxon>
        <taxon>Arthropoda</taxon>
        <taxon>Chelicerata</taxon>
        <taxon>Arachnida</taxon>
        <taxon>Acari</taxon>
        <taxon>Acariformes</taxon>
        <taxon>Sarcoptiformes</taxon>
        <taxon>Astigmata</taxon>
        <taxon>Glycyphagoidea</taxon>
        <taxon>Echimyopodidae</taxon>
        <taxon>Blomia</taxon>
    </lineage>
</organism>
<name>A0A9Q0RR42_BLOTA</name>
<evidence type="ECO:0000313" key="3">
    <source>
        <dbReference type="Proteomes" id="UP001142055"/>
    </source>
</evidence>